<reference evidence="5" key="2">
    <citation type="submission" date="2025-09" db="UniProtKB">
        <authorList>
            <consortium name="Ensembl"/>
        </authorList>
    </citation>
    <scope>IDENTIFICATION</scope>
</reference>
<dbReference type="Gene3D" id="2.60.40.10">
    <property type="entry name" value="Immunoglobulins"/>
    <property type="match status" value="1"/>
</dbReference>
<dbReference type="GeneTree" id="ENSGT01130000278447"/>
<name>A0A3Q0S682_AMPCI</name>
<reference evidence="5" key="1">
    <citation type="submission" date="2025-08" db="UniProtKB">
        <authorList>
            <consortium name="Ensembl"/>
        </authorList>
    </citation>
    <scope>IDENTIFICATION</scope>
</reference>
<keyword evidence="2" id="KW-0472">Membrane</keyword>
<dbReference type="InterPro" id="IPR007110">
    <property type="entry name" value="Ig-like_dom"/>
</dbReference>
<dbReference type="GO" id="GO:0001817">
    <property type="term" value="P:regulation of cytokine production"/>
    <property type="evidence" value="ECO:0007669"/>
    <property type="project" value="TreeGrafter"/>
</dbReference>
<dbReference type="SMART" id="SM00409">
    <property type="entry name" value="IG"/>
    <property type="match status" value="1"/>
</dbReference>
<keyword evidence="6" id="KW-1185">Reference proteome</keyword>
<proteinExistence type="predicted"/>
<dbReference type="Proteomes" id="UP000261340">
    <property type="component" value="Unplaced"/>
</dbReference>
<sequence length="224" mass="24716">MFLHRTVSILGHSSHSSPGSPGCFWGSVISFSVEVDSMVESVQLPCKTSYHLTKNTKVEWMDSLSRKVHVYESGSDQPKEQDQLYRGRTKMNGDLLKRGDLSLTLINPTKEDTDTFTCSVLNQEGNTLMKKTVELNVTGQCTHYIRGIQLQASRAPVLGQIRDLISAQYIMLLVTEGRETHKQAASAGSCSKVLAEHLQGGNTVFGYSTAAKGFHSDIKNNSYI</sequence>
<dbReference type="Ensembl" id="ENSACIT00000019034.1">
    <property type="protein sequence ID" value="ENSACIP00000018536.1"/>
    <property type="gene ID" value="ENSACIG00000014468.1"/>
</dbReference>
<evidence type="ECO:0000256" key="1">
    <source>
        <dbReference type="ARBA" id="ARBA00004370"/>
    </source>
</evidence>
<dbReference type="SUPFAM" id="SSF48726">
    <property type="entry name" value="Immunoglobulin"/>
    <property type="match status" value="1"/>
</dbReference>
<dbReference type="GO" id="GO:0009897">
    <property type="term" value="C:external side of plasma membrane"/>
    <property type="evidence" value="ECO:0007669"/>
    <property type="project" value="TreeGrafter"/>
</dbReference>
<evidence type="ECO:0000256" key="3">
    <source>
        <dbReference type="ARBA" id="ARBA00023319"/>
    </source>
</evidence>
<dbReference type="SMART" id="SM00406">
    <property type="entry name" value="IGv"/>
    <property type="match status" value="1"/>
</dbReference>
<dbReference type="Pfam" id="PF07686">
    <property type="entry name" value="V-set"/>
    <property type="match status" value="1"/>
</dbReference>
<dbReference type="InterPro" id="IPR036179">
    <property type="entry name" value="Ig-like_dom_sf"/>
</dbReference>
<dbReference type="PROSITE" id="PS50835">
    <property type="entry name" value="IG_LIKE"/>
    <property type="match status" value="1"/>
</dbReference>
<comment type="subcellular location">
    <subcellularLocation>
        <location evidence="1">Membrane</location>
    </subcellularLocation>
</comment>
<evidence type="ECO:0000259" key="4">
    <source>
        <dbReference type="PROSITE" id="PS50835"/>
    </source>
</evidence>
<organism evidence="5 6">
    <name type="scientific">Amphilophus citrinellus</name>
    <name type="common">Midas cichlid</name>
    <name type="synonym">Cichlasoma citrinellum</name>
    <dbReference type="NCBI Taxonomy" id="61819"/>
    <lineage>
        <taxon>Eukaryota</taxon>
        <taxon>Metazoa</taxon>
        <taxon>Chordata</taxon>
        <taxon>Craniata</taxon>
        <taxon>Vertebrata</taxon>
        <taxon>Euteleostomi</taxon>
        <taxon>Actinopterygii</taxon>
        <taxon>Neopterygii</taxon>
        <taxon>Teleostei</taxon>
        <taxon>Neoteleostei</taxon>
        <taxon>Acanthomorphata</taxon>
        <taxon>Ovalentaria</taxon>
        <taxon>Cichlomorphae</taxon>
        <taxon>Cichliformes</taxon>
        <taxon>Cichlidae</taxon>
        <taxon>New World cichlids</taxon>
        <taxon>Cichlasomatinae</taxon>
        <taxon>Heroini</taxon>
        <taxon>Amphilophus</taxon>
    </lineage>
</organism>
<accession>A0A3Q0S682</accession>
<dbReference type="PANTHER" id="PTHR24100:SF151">
    <property type="entry name" value="ICOS LIGAND"/>
    <property type="match status" value="1"/>
</dbReference>
<evidence type="ECO:0000256" key="2">
    <source>
        <dbReference type="ARBA" id="ARBA00023136"/>
    </source>
</evidence>
<dbReference type="InterPro" id="IPR050504">
    <property type="entry name" value="IgSF_BTN/MOG"/>
</dbReference>
<dbReference type="GO" id="GO:0050852">
    <property type="term" value="P:T cell receptor signaling pathway"/>
    <property type="evidence" value="ECO:0007669"/>
    <property type="project" value="TreeGrafter"/>
</dbReference>
<evidence type="ECO:0000313" key="5">
    <source>
        <dbReference type="Ensembl" id="ENSACIP00000018536.1"/>
    </source>
</evidence>
<keyword evidence="3" id="KW-0393">Immunoglobulin domain</keyword>
<dbReference type="InterPro" id="IPR003599">
    <property type="entry name" value="Ig_sub"/>
</dbReference>
<dbReference type="GO" id="GO:0005102">
    <property type="term" value="F:signaling receptor binding"/>
    <property type="evidence" value="ECO:0007669"/>
    <property type="project" value="TreeGrafter"/>
</dbReference>
<dbReference type="AlphaFoldDB" id="A0A3Q0S682"/>
<dbReference type="InterPro" id="IPR013783">
    <property type="entry name" value="Ig-like_fold"/>
</dbReference>
<dbReference type="InterPro" id="IPR013106">
    <property type="entry name" value="Ig_V-set"/>
</dbReference>
<protein>
    <recommendedName>
        <fullName evidence="4">Ig-like domain-containing protein</fullName>
    </recommendedName>
</protein>
<feature type="domain" description="Ig-like" evidence="4">
    <location>
        <begin position="40"/>
        <end position="134"/>
    </location>
</feature>
<evidence type="ECO:0000313" key="6">
    <source>
        <dbReference type="Proteomes" id="UP000261340"/>
    </source>
</evidence>
<dbReference type="PANTHER" id="PTHR24100">
    <property type="entry name" value="BUTYROPHILIN"/>
    <property type="match status" value="1"/>
</dbReference>